<evidence type="ECO:0000256" key="8">
    <source>
        <dbReference type="SAM" id="Phobius"/>
    </source>
</evidence>
<comment type="caution">
    <text evidence="10">The sequence shown here is derived from an EMBL/GenBank/DDBJ whole genome shotgun (WGS) entry which is preliminary data.</text>
</comment>
<feature type="transmembrane region" description="Helical" evidence="8">
    <location>
        <begin position="451"/>
        <end position="474"/>
    </location>
</feature>
<dbReference type="InterPro" id="IPR026961">
    <property type="entry name" value="PGG_dom"/>
</dbReference>
<dbReference type="PANTHER" id="PTHR24186:SF50">
    <property type="entry name" value="ANKYRIN REPEAT-CONTAINING PROTEIN ITN1-LIKE ISOFORM X1"/>
    <property type="match status" value="1"/>
</dbReference>
<feature type="transmembrane region" description="Helical" evidence="8">
    <location>
        <begin position="518"/>
        <end position="534"/>
    </location>
</feature>
<protein>
    <submittedName>
        <fullName evidence="10">Ankyrin repeat-containing protein</fullName>
    </submittedName>
</protein>
<evidence type="ECO:0000256" key="7">
    <source>
        <dbReference type="PROSITE-ProRule" id="PRU00023"/>
    </source>
</evidence>
<proteinExistence type="predicted"/>
<name>A0A833VNV2_9POAL</name>
<comment type="subcellular location">
    <subcellularLocation>
        <location evidence="1">Membrane</location>
        <topology evidence="1">Multi-pass membrane protein</topology>
    </subcellularLocation>
</comment>
<feature type="repeat" description="ANK" evidence="7">
    <location>
        <begin position="183"/>
        <end position="215"/>
    </location>
</feature>
<evidence type="ECO:0000256" key="3">
    <source>
        <dbReference type="ARBA" id="ARBA00022737"/>
    </source>
</evidence>
<evidence type="ECO:0000259" key="9">
    <source>
        <dbReference type="Pfam" id="PF13962"/>
    </source>
</evidence>
<evidence type="ECO:0000256" key="5">
    <source>
        <dbReference type="ARBA" id="ARBA00023043"/>
    </source>
</evidence>
<sequence length="612" mass="67610">MGDTILHILSENGCVNLVSTICAKDSSLLKARNVRKETPFHQAARFGHDNILRILIEHAKELGDSNLKKLLSQENCLGETALHEAARHGHGAVVSTLMEEDLELAGLVNNDFVSPLYLATARGSLDMVKNMVTKLRNHEITPAFYSGPKKQTALHAAVLQVPELTEELLQLYSEPLGKGADETGRTPLHFIASTGNHDMATLLLDKDPSLAYIQDSDGSFPVHTAVRMGHVKMIVLLLQRCLDSGQLLDGNGRNFLHIAVEANNLDVIFKLLKDSKNKLPISPWKKMFTRMANTMDNKGNTPLHLAAQHEYVHFMLSLVKNMELDLTLQNKQGLTAFDLSVIQSDTKCGTNLRRFYSSKMKGRSSTGWFQYYTNQQISEIKLRAQLADDNPTMDESEAKRISESAIAKAQLVGLGSVLIATVTFAAGFTLPGGTNLDTGNPILGRKYVFKAFVLADFTAFFLSVMSTMILVHGSSHKNPYRMENNVALSLSIFSIATRCMVMALALGLYVLLAPIGKTGILVLVMASILVYISSNQATALRFTKGLFGEELLDRIEAADRVSRSKAHLQDDLNDFQLVHDVTKNLKWLLKIFYEALLPLVGPLIFIFVFALV</sequence>
<dbReference type="Gene3D" id="1.25.40.20">
    <property type="entry name" value="Ankyrin repeat-containing domain"/>
    <property type="match status" value="1"/>
</dbReference>
<dbReference type="Pfam" id="PF12796">
    <property type="entry name" value="Ank_2"/>
    <property type="match status" value="4"/>
</dbReference>
<dbReference type="PROSITE" id="PS50088">
    <property type="entry name" value="ANK_REPEAT"/>
    <property type="match status" value="5"/>
</dbReference>
<evidence type="ECO:0000313" key="11">
    <source>
        <dbReference type="Proteomes" id="UP000623129"/>
    </source>
</evidence>
<evidence type="ECO:0000313" key="10">
    <source>
        <dbReference type="EMBL" id="KAF3335025.1"/>
    </source>
</evidence>
<gene>
    <name evidence="10" type="ORF">FCM35_KLT21629</name>
</gene>
<dbReference type="InterPro" id="IPR036770">
    <property type="entry name" value="Ankyrin_rpt-contain_sf"/>
</dbReference>
<keyword evidence="3" id="KW-0677">Repeat</keyword>
<evidence type="ECO:0000256" key="2">
    <source>
        <dbReference type="ARBA" id="ARBA00022692"/>
    </source>
</evidence>
<dbReference type="GO" id="GO:0005886">
    <property type="term" value="C:plasma membrane"/>
    <property type="evidence" value="ECO:0007669"/>
    <property type="project" value="TreeGrafter"/>
</dbReference>
<feature type="transmembrane region" description="Helical" evidence="8">
    <location>
        <begin position="486"/>
        <end position="512"/>
    </location>
</feature>
<keyword evidence="5 7" id="KW-0040">ANK repeat</keyword>
<feature type="repeat" description="ANK" evidence="7">
    <location>
        <begin position="298"/>
        <end position="331"/>
    </location>
</feature>
<accession>A0A833VNV2</accession>
<feature type="transmembrane region" description="Helical" evidence="8">
    <location>
        <begin position="409"/>
        <end position="431"/>
    </location>
</feature>
<dbReference type="OrthoDB" id="683407at2759"/>
<keyword evidence="2 8" id="KW-0812">Transmembrane</keyword>
<feature type="repeat" description="ANK" evidence="7">
    <location>
        <begin position="35"/>
        <end position="67"/>
    </location>
</feature>
<keyword evidence="6 8" id="KW-0472">Membrane</keyword>
<evidence type="ECO:0000256" key="4">
    <source>
        <dbReference type="ARBA" id="ARBA00022989"/>
    </source>
</evidence>
<dbReference type="PROSITE" id="PS50297">
    <property type="entry name" value="ANK_REP_REGION"/>
    <property type="match status" value="4"/>
</dbReference>
<feature type="repeat" description="ANK" evidence="7">
    <location>
        <begin position="217"/>
        <end position="240"/>
    </location>
</feature>
<feature type="domain" description="PGG" evidence="9">
    <location>
        <begin position="410"/>
        <end position="510"/>
    </location>
</feature>
<dbReference type="InterPro" id="IPR002110">
    <property type="entry name" value="Ankyrin_rpt"/>
</dbReference>
<dbReference type="Pfam" id="PF00023">
    <property type="entry name" value="Ank"/>
    <property type="match status" value="1"/>
</dbReference>
<reference evidence="10" key="1">
    <citation type="submission" date="2020-01" db="EMBL/GenBank/DDBJ databases">
        <title>Genome sequence of Kobresia littledalei, the first chromosome-level genome in the family Cyperaceae.</title>
        <authorList>
            <person name="Qu G."/>
        </authorList>
    </citation>
    <scope>NUCLEOTIDE SEQUENCE</scope>
    <source>
        <strain evidence="10">C.B.Clarke</strain>
        <tissue evidence="10">Leaf</tissue>
    </source>
</reference>
<evidence type="ECO:0000256" key="1">
    <source>
        <dbReference type="ARBA" id="ARBA00004141"/>
    </source>
</evidence>
<evidence type="ECO:0000256" key="6">
    <source>
        <dbReference type="ARBA" id="ARBA00023136"/>
    </source>
</evidence>
<dbReference type="SUPFAM" id="SSF48403">
    <property type="entry name" value="Ankyrin repeat"/>
    <property type="match status" value="2"/>
</dbReference>
<dbReference type="Proteomes" id="UP000623129">
    <property type="component" value="Unassembled WGS sequence"/>
</dbReference>
<keyword evidence="11" id="KW-1185">Reference proteome</keyword>
<dbReference type="EMBL" id="SWLB01000009">
    <property type="protein sequence ID" value="KAF3335025.1"/>
    <property type="molecule type" value="Genomic_DNA"/>
</dbReference>
<dbReference type="SMART" id="SM00248">
    <property type="entry name" value="ANK"/>
    <property type="match status" value="9"/>
</dbReference>
<dbReference type="AlphaFoldDB" id="A0A833VNV2"/>
<feature type="transmembrane region" description="Helical" evidence="8">
    <location>
        <begin position="591"/>
        <end position="611"/>
    </location>
</feature>
<organism evidence="10 11">
    <name type="scientific">Carex littledalei</name>
    <dbReference type="NCBI Taxonomy" id="544730"/>
    <lineage>
        <taxon>Eukaryota</taxon>
        <taxon>Viridiplantae</taxon>
        <taxon>Streptophyta</taxon>
        <taxon>Embryophyta</taxon>
        <taxon>Tracheophyta</taxon>
        <taxon>Spermatophyta</taxon>
        <taxon>Magnoliopsida</taxon>
        <taxon>Liliopsida</taxon>
        <taxon>Poales</taxon>
        <taxon>Cyperaceae</taxon>
        <taxon>Cyperoideae</taxon>
        <taxon>Cariceae</taxon>
        <taxon>Carex</taxon>
        <taxon>Carex subgen. Euthyceras</taxon>
    </lineage>
</organism>
<dbReference type="Pfam" id="PF13962">
    <property type="entry name" value="PGG"/>
    <property type="match status" value="1"/>
</dbReference>
<dbReference type="PANTHER" id="PTHR24186">
    <property type="entry name" value="PROTEIN PHOSPHATASE 1 REGULATORY SUBUNIT"/>
    <property type="match status" value="1"/>
</dbReference>
<feature type="repeat" description="ANK" evidence="7">
    <location>
        <begin position="77"/>
        <end position="104"/>
    </location>
</feature>
<keyword evidence="4 8" id="KW-1133">Transmembrane helix</keyword>